<keyword evidence="7 8" id="KW-0472">Membrane</keyword>
<comment type="similarity">
    <text evidence="2">Belongs to the binding-protein-dependent transport system permease family. CysTW subfamily.</text>
</comment>
<feature type="transmembrane region" description="Helical" evidence="8">
    <location>
        <begin position="94"/>
        <end position="116"/>
    </location>
</feature>
<accession>A0A0X8H081</accession>
<feature type="transmembrane region" description="Helical" evidence="8">
    <location>
        <begin position="136"/>
        <end position="164"/>
    </location>
</feature>
<dbReference type="KEGG" id="erl:AOC36_05640"/>
<dbReference type="InterPro" id="IPR000515">
    <property type="entry name" value="MetI-like"/>
</dbReference>
<evidence type="ECO:0000256" key="4">
    <source>
        <dbReference type="ARBA" id="ARBA00022475"/>
    </source>
</evidence>
<dbReference type="Pfam" id="PF00528">
    <property type="entry name" value="BPD_transp_1"/>
    <property type="match status" value="1"/>
</dbReference>
<evidence type="ECO:0000256" key="6">
    <source>
        <dbReference type="ARBA" id="ARBA00022989"/>
    </source>
</evidence>
<feature type="transmembrane region" description="Helical" evidence="8">
    <location>
        <begin position="185"/>
        <end position="206"/>
    </location>
</feature>
<protein>
    <submittedName>
        <fullName evidence="10">Spermidine/putrescine ABC transporter permease</fullName>
    </submittedName>
</protein>
<organism evidence="10 11">
    <name type="scientific">Erysipelothrix larvae</name>
    <dbReference type="NCBI Taxonomy" id="1514105"/>
    <lineage>
        <taxon>Bacteria</taxon>
        <taxon>Bacillati</taxon>
        <taxon>Bacillota</taxon>
        <taxon>Erysipelotrichia</taxon>
        <taxon>Erysipelotrichales</taxon>
        <taxon>Erysipelotrichaceae</taxon>
        <taxon>Erysipelothrix</taxon>
    </lineage>
</organism>
<feature type="domain" description="ABC transmembrane type-1" evidence="9">
    <location>
        <begin position="56"/>
        <end position="262"/>
    </location>
</feature>
<evidence type="ECO:0000313" key="11">
    <source>
        <dbReference type="Proteomes" id="UP000063781"/>
    </source>
</evidence>
<reference evidence="10 11" key="1">
    <citation type="submission" date="2015-10" db="EMBL/GenBank/DDBJ databases">
        <title>Erysipelothrix larvae sp. LV19 isolated from the larval gut of the rhinoceros beetle, Trypoxylus dichotomus.</title>
        <authorList>
            <person name="Lim S."/>
            <person name="Kim B.-C."/>
        </authorList>
    </citation>
    <scope>NUCLEOTIDE SEQUENCE [LARGE SCALE GENOMIC DNA]</scope>
    <source>
        <strain evidence="10 11">LV19</strain>
    </source>
</reference>
<dbReference type="EMBL" id="CP013213">
    <property type="protein sequence ID" value="AMC93479.1"/>
    <property type="molecule type" value="Genomic_DNA"/>
</dbReference>
<dbReference type="GO" id="GO:0055085">
    <property type="term" value="P:transmembrane transport"/>
    <property type="evidence" value="ECO:0007669"/>
    <property type="project" value="InterPro"/>
</dbReference>
<dbReference type="InterPro" id="IPR035906">
    <property type="entry name" value="MetI-like_sf"/>
</dbReference>
<keyword evidence="11" id="KW-1185">Reference proteome</keyword>
<dbReference type="CDD" id="cd06261">
    <property type="entry name" value="TM_PBP2"/>
    <property type="match status" value="1"/>
</dbReference>
<evidence type="ECO:0000313" key="10">
    <source>
        <dbReference type="EMBL" id="AMC93479.1"/>
    </source>
</evidence>
<proteinExistence type="inferred from homology"/>
<keyword evidence="4" id="KW-1003">Cell membrane</keyword>
<name>A0A0X8H081_9FIRM</name>
<comment type="subcellular location">
    <subcellularLocation>
        <location evidence="1 8">Cell membrane</location>
        <topology evidence="1 8">Multi-pass membrane protein</topology>
    </subcellularLocation>
</comment>
<dbReference type="SUPFAM" id="SSF161098">
    <property type="entry name" value="MetI-like"/>
    <property type="match status" value="1"/>
</dbReference>
<dbReference type="Proteomes" id="UP000063781">
    <property type="component" value="Chromosome"/>
</dbReference>
<dbReference type="STRING" id="1514105.AOC36_05640"/>
<dbReference type="OrthoDB" id="9807047at2"/>
<dbReference type="PROSITE" id="PS50928">
    <property type="entry name" value="ABC_TM1"/>
    <property type="match status" value="1"/>
</dbReference>
<dbReference type="RefSeq" id="WP_067632308.1">
    <property type="nucleotide sequence ID" value="NZ_CP013213.1"/>
</dbReference>
<dbReference type="PANTHER" id="PTHR42929:SF1">
    <property type="entry name" value="INNER MEMBRANE ABC TRANSPORTER PERMEASE PROTEIN YDCU-RELATED"/>
    <property type="match status" value="1"/>
</dbReference>
<dbReference type="AlphaFoldDB" id="A0A0X8H081"/>
<feature type="transmembrane region" description="Helical" evidence="8">
    <location>
        <begin position="62"/>
        <end position="82"/>
    </location>
</feature>
<dbReference type="GO" id="GO:0005886">
    <property type="term" value="C:plasma membrane"/>
    <property type="evidence" value="ECO:0007669"/>
    <property type="project" value="UniProtKB-SubCell"/>
</dbReference>
<evidence type="ECO:0000256" key="1">
    <source>
        <dbReference type="ARBA" id="ARBA00004651"/>
    </source>
</evidence>
<dbReference type="Gene3D" id="1.10.3720.10">
    <property type="entry name" value="MetI-like"/>
    <property type="match status" value="1"/>
</dbReference>
<keyword evidence="5 8" id="KW-0812">Transmembrane</keyword>
<evidence type="ECO:0000256" key="3">
    <source>
        <dbReference type="ARBA" id="ARBA00022448"/>
    </source>
</evidence>
<sequence length="277" mass="30597">MKKSIYTTLVLPCFILVTVVLIVPIVMIVIPSFTEGGLSLTHYITFLSDPFYQGILWRTLKLSVITTLICALFGIPTAYFISIQKKSVKSLLQALVMFPLLTNAVVRGFAWMNVLGRNGLINKFLMSLSLIEEPLSLMYTELAIVVGSVYLFLPLMITTLTSVMENIDSDLVNATLSLGAKPYQVFFKVIIPLCFSGILVGSVLVFTGTLSAYTTPSLLGGNQNMMLATLLYQQANQLSNWTNAGMISLIMIVLSLTVMKGMNRLSKRLDKRGYEHA</sequence>
<evidence type="ECO:0000256" key="8">
    <source>
        <dbReference type="RuleBase" id="RU363032"/>
    </source>
</evidence>
<evidence type="ECO:0000256" key="5">
    <source>
        <dbReference type="ARBA" id="ARBA00022692"/>
    </source>
</evidence>
<gene>
    <name evidence="10" type="ORF">AOC36_05640</name>
</gene>
<evidence type="ECO:0000256" key="7">
    <source>
        <dbReference type="ARBA" id="ARBA00023136"/>
    </source>
</evidence>
<keyword evidence="3 8" id="KW-0813">Transport</keyword>
<keyword evidence="6 8" id="KW-1133">Transmembrane helix</keyword>
<feature type="transmembrane region" description="Helical" evidence="8">
    <location>
        <begin position="9"/>
        <end position="30"/>
    </location>
</feature>
<evidence type="ECO:0000256" key="2">
    <source>
        <dbReference type="ARBA" id="ARBA00007069"/>
    </source>
</evidence>
<dbReference type="PANTHER" id="PTHR42929">
    <property type="entry name" value="INNER MEMBRANE ABC TRANSPORTER PERMEASE PROTEIN YDCU-RELATED-RELATED"/>
    <property type="match status" value="1"/>
</dbReference>
<evidence type="ECO:0000259" key="9">
    <source>
        <dbReference type="PROSITE" id="PS50928"/>
    </source>
</evidence>
<feature type="transmembrane region" description="Helical" evidence="8">
    <location>
        <begin position="241"/>
        <end position="259"/>
    </location>
</feature>